<sequence>MKRLTVLFNGWGEHWPLGTLADNGQTILFEYSPEAIRRGMELSPRHMPLRAEAYGGFPQHQQGLPGLFADSLPDGWGMLLMDKLFRKQGRPPHSISPLDRLAFVGERGMGALSYIPPEPRQLAAEDLHLLDLAKEAQTLAQGKDSAILRQLALLGGSPHGSRPKVLVQLDPDSGEISTLDRPDWGQPWLVKFPSQDEHKEACAIEHVYAELARACGLDMPDTRHLDLGRRLAAFAIRRFDRENGLRAPVHTLAGLLHADHRLPLVDYSTFLRATRLITRDQRQVEAAFQRCVFNVLFNNRDDHARNFAYRMARNGDWQLAPCYDLSFNHGPRGQHQMPIMGESIAPTRATLLRLAADSALPARHAEEMIDAMAAQAGLFTRLAAHAPIRAASVKAIASTILANRERLK</sequence>
<evidence type="ECO:0000256" key="2">
    <source>
        <dbReference type="ARBA" id="ARBA00022679"/>
    </source>
</evidence>
<dbReference type="GO" id="GO:0004674">
    <property type="term" value="F:protein serine/threonine kinase activity"/>
    <property type="evidence" value="ECO:0007669"/>
    <property type="project" value="TreeGrafter"/>
</dbReference>
<evidence type="ECO:0000313" key="6">
    <source>
        <dbReference type="EMBL" id="MTV40094.1"/>
    </source>
</evidence>
<gene>
    <name evidence="6" type="ORF">GM676_21230</name>
</gene>
<dbReference type="Pfam" id="PF13657">
    <property type="entry name" value="Couple_hipA"/>
    <property type="match status" value="1"/>
</dbReference>
<dbReference type="InterPro" id="IPR017508">
    <property type="entry name" value="HipA_N1"/>
</dbReference>
<dbReference type="AlphaFoldDB" id="A0A6L6PM65"/>
<proteinExistence type="inferred from homology"/>
<dbReference type="OrthoDB" id="9805913at2"/>
<evidence type="ECO:0000256" key="3">
    <source>
        <dbReference type="ARBA" id="ARBA00022777"/>
    </source>
</evidence>
<name>A0A6L6PM65_9BURK</name>
<dbReference type="GO" id="GO:0005829">
    <property type="term" value="C:cytosol"/>
    <property type="evidence" value="ECO:0007669"/>
    <property type="project" value="TreeGrafter"/>
</dbReference>
<dbReference type="PANTHER" id="PTHR37419">
    <property type="entry name" value="SERINE/THREONINE-PROTEIN KINASE TOXIN HIPA"/>
    <property type="match status" value="1"/>
</dbReference>
<evidence type="ECO:0000313" key="7">
    <source>
        <dbReference type="Proteomes" id="UP000475582"/>
    </source>
</evidence>
<feature type="domain" description="HipA N-terminal subdomain 1" evidence="5">
    <location>
        <begin position="14"/>
        <end position="114"/>
    </location>
</feature>
<evidence type="ECO:0000259" key="5">
    <source>
        <dbReference type="Pfam" id="PF13657"/>
    </source>
</evidence>
<keyword evidence="7" id="KW-1185">Reference proteome</keyword>
<feature type="domain" description="HipA-like C-terminal" evidence="4">
    <location>
        <begin position="157"/>
        <end position="376"/>
    </location>
</feature>
<protein>
    <submittedName>
        <fullName evidence="6">Type II toxin-antitoxin system HipA family toxin</fullName>
    </submittedName>
</protein>
<organism evidence="6 7">
    <name type="scientific">Duganella radicis</name>
    <dbReference type="NCBI Taxonomy" id="551988"/>
    <lineage>
        <taxon>Bacteria</taxon>
        <taxon>Pseudomonadati</taxon>
        <taxon>Pseudomonadota</taxon>
        <taxon>Betaproteobacteria</taxon>
        <taxon>Burkholderiales</taxon>
        <taxon>Oxalobacteraceae</taxon>
        <taxon>Telluria group</taxon>
        <taxon>Duganella</taxon>
    </lineage>
</organism>
<keyword evidence="2" id="KW-0808">Transferase</keyword>
<dbReference type="Pfam" id="PF07804">
    <property type="entry name" value="HipA_C"/>
    <property type="match status" value="1"/>
</dbReference>
<evidence type="ECO:0000259" key="4">
    <source>
        <dbReference type="Pfam" id="PF07804"/>
    </source>
</evidence>
<dbReference type="EMBL" id="WNKY01000028">
    <property type="protein sequence ID" value="MTV40094.1"/>
    <property type="molecule type" value="Genomic_DNA"/>
</dbReference>
<evidence type="ECO:0000256" key="1">
    <source>
        <dbReference type="ARBA" id="ARBA00010164"/>
    </source>
</evidence>
<comment type="similarity">
    <text evidence="1">Belongs to the HipA Ser/Thr kinase family.</text>
</comment>
<dbReference type="PANTHER" id="PTHR37419:SF8">
    <property type="entry name" value="TOXIN YJJJ"/>
    <property type="match status" value="1"/>
</dbReference>
<reference evidence="6 7" key="1">
    <citation type="submission" date="2019-11" db="EMBL/GenBank/DDBJ databases">
        <title>Type strains purchased from KCTC, JCM and DSMZ.</title>
        <authorList>
            <person name="Lu H."/>
        </authorList>
    </citation>
    <scope>NUCLEOTIDE SEQUENCE [LARGE SCALE GENOMIC DNA]</scope>
    <source>
        <strain evidence="6 7">KCTC 22382</strain>
    </source>
</reference>
<accession>A0A6L6PM65</accession>
<dbReference type="RefSeq" id="WP_155465930.1">
    <property type="nucleotide sequence ID" value="NZ_WNKY01000028.1"/>
</dbReference>
<keyword evidence="3" id="KW-0418">Kinase</keyword>
<comment type="caution">
    <text evidence="6">The sequence shown here is derived from an EMBL/GenBank/DDBJ whole genome shotgun (WGS) entry which is preliminary data.</text>
</comment>
<dbReference type="Proteomes" id="UP000475582">
    <property type="component" value="Unassembled WGS sequence"/>
</dbReference>
<dbReference type="InterPro" id="IPR052028">
    <property type="entry name" value="HipA_Ser/Thr_kinase"/>
</dbReference>
<dbReference type="InterPro" id="IPR012893">
    <property type="entry name" value="HipA-like_C"/>
</dbReference>